<dbReference type="EMBL" id="JAINWA010000001">
    <property type="protein sequence ID" value="MCD1653196.1"/>
    <property type="molecule type" value="Genomic_DNA"/>
</dbReference>
<keyword evidence="1" id="KW-0472">Membrane</keyword>
<keyword evidence="1" id="KW-0812">Transmembrane</keyword>
<evidence type="ECO:0000313" key="4">
    <source>
        <dbReference type="Proteomes" id="UP001198163"/>
    </source>
</evidence>
<dbReference type="AlphaFoldDB" id="A0AAE3EG91"/>
<keyword evidence="4" id="KW-1185">Reference proteome</keyword>
<dbReference type="Proteomes" id="UP001198163">
    <property type="component" value="Unassembled WGS sequence"/>
</dbReference>
<accession>A0AAE3EG91</accession>
<dbReference type="Pfam" id="PF12773">
    <property type="entry name" value="DZR"/>
    <property type="match status" value="1"/>
</dbReference>
<sequence length="103" mass="11162">MPAKKPRFFCEFCGSEVKQKDKFCPRCGKFFASVRCPACGFAGDSSVFRDGCPACGYAVNGRGSNRSGPEGKRGNATPDPLPWWIYPAVSLIFIALLAIALIH</sequence>
<comment type="caution">
    <text evidence="3">The sequence shown here is derived from an EMBL/GenBank/DDBJ whole genome shotgun (WGS) entry which is preliminary data.</text>
</comment>
<proteinExistence type="predicted"/>
<reference evidence="3" key="1">
    <citation type="submission" date="2021-08" db="EMBL/GenBank/DDBJ databases">
        <title>Comparative analyses of Brucepasteria parasyntrophica and Teretinema zuelzerae.</title>
        <authorList>
            <person name="Song Y."/>
            <person name="Brune A."/>
        </authorList>
    </citation>
    <scope>NUCLEOTIDE SEQUENCE</scope>
    <source>
        <strain evidence="3">DSM 1903</strain>
    </source>
</reference>
<keyword evidence="1" id="KW-1133">Transmembrane helix</keyword>
<evidence type="ECO:0000313" key="3">
    <source>
        <dbReference type="EMBL" id="MCD1653196.1"/>
    </source>
</evidence>
<feature type="domain" description="DZANK-type" evidence="2">
    <location>
        <begin position="10"/>
        <end position="56"/>
    </location>
</feature>
<dbReference type="RefSeq" id="WP_230752105.1">
    <property type="nucleotide sequence ID" value="NZ_JAINWA010000001.1"/>
</dbReference>
<dbReference type="InterPro" id="IPR025874">
    <property type="entry name" value="DZR"/>
</dbReference>
<gene>
    <name evidence="3" type="ORF">K7J14_00535</name>
</gene>
<organism evidence="3 4">
    <name type="scientific">Teretinema zuelzerae</name>
    <dbReference type="NCBI Taxonomy" id="156"/>
    <lineage>
        <taxon>Bacteria</taxon>
        <taxon>Pseudomonadati</taxon>
        <taxon>Spirochaetota</taxon>
        <taxon>Spirochaetia</taxon>
        <taxon>Spirochaetales</taxon>
        <taxon>Treponemataceae</taxon>
        <taxon>Teretinema</taxon>
    </lineage>
</organism>
<protein>
    <submittedName>
        <fullName evidence="3">Zinc ribbon domain-containing protein</fullName>
    </submittedName>
</protein>
<evidence type="ECO:0000259" key="2">
    <source>
        <dbReference type="Pfam" id="PF12773"/>
    </source>
</evidence>
<feature type="transmembrane region" description="Helical" evidence="1">
    <location>
        <begin position="83"/>
        <end position="102"/>
    </location>
</feature>
<name>A0AAE3EG91_9SPIR</name>
<evidence type="ECO:0000256" key="1">
    <source>
        <dbReference type="SAM" id="Phobius"/>
    </source>
</evidence>